<comment type="caution">
    <text evidence="1">The sequence shown here is derived from an EMBL/GenBank/DDBJ whole genome shotgun (WGS) entry which is preliminary data.</text>
</comment>
<dbReference type="EMBL" id="JAHRIO010011210">
    <property type="protein sequence ID" value="MEQ2162064.1"/>
    <property type="molecule type" value="Genomic_DNA"/>
</dbReference>
<accession>A0ABV0MSG8</accession>
<evidence type="ECO:0000313" key="2">
    <source>
        <dbReference type="Proteomes" id="UP001476798"/>
    </source>
</evidence>
<dbReference type="Proteomes" id="UP001476798">
    <property type="component" value="Unassembled WGS sequence"/>
</dbReference>
<protein>
    <submittedName>
        <fullName evidence="1">Uncharacterized protein</fullName>
    </submittedName>
</protein>
<keyword evidence="2" id="KW-1185">Reference proteome</keyword>
<feature type="non-terminal residue" evidence="1">
    <location>
        <position position="1"/>
    </location>
</feature>
<proteinExistence type="predicted"/>
<name>A0ABV0MSG8_9TELE</name>
<sequence length="168" mass="18582">AGGWGDLSSFVAVVEHLQRGGVSSGEAEEELQVCQSGSGYRAKSTGRLDKASGLQDSVDPPVKLHLSIHASHCPLLCCDDRHLHLPVIDQREACDWRRGRVTLLIPSSQMYFHTSWEVANELFLWTIGLCFPSLAASALKHNTEGHMTRCQRLEPLRGESEDEQGVYL</sequence>
<gene>
    <name evidence="1" type="ORF">GOODEAATRI_016020</name>
</gene>
<organism evidence="1 2">
    <name type="scientific">Goodea atripinnis</name>
    <dbReference type="NCBI Taxonomy" id="208336"/>
    <lineage>
        <taxon>Eukaryota</taxon>
        <taxon>Metazoa</taxon>
        <taxon>Chordata</taxon>
        <taxon>Craniata</taxon>
        <taxon>Vertebrata</taxon>
        <taxon>Euteleostomi</taxon>
        <taxon>Actinopterygii</taxon>
        <taxon>Neopterygii</taxon>
        <taxon>Teleostei</taxon>
        <taxon>Neoteleostei</taxon>
        <taxon>Acanthomorphata</taxon>
        <taxon>Ovalentaria</taxon>
        <taxon>Atherinomorphae</taxon>
        <taxon>Cyprinodontiformes</taxon>
        <taxon>Goodeidae</taxon>
        <taxon>Goodea</taxon>
    </lineage>
</organism>
<evidence type="ECO:0000313" key="1">
    <source>
        <dbReference type="EMBL" id="MEQ2162064.1"/>
    </source>
</evidence>
<reference evidence="1 2" key="1">
    <citation type="submission" date="2021-06" db="EMBL/GenBank/DDBJ databases">
        <authorList>
            <person name="Palmer J.M."/>
        </authorList>
    </citation>
    <scope>NUCLEOTIDE SEQUENCE [LARGE SCALE GENOMIC DNA]</scope>
    <source>
        <strain evidence="1 2">GA_2019</strain>
        <tissue evidence="1">Muscle</tissue>
    </source>
</reference>